<dbReference type="Pfam" id="PF02361">
    <property type="entry name" value="CbiQ"/>
    <property type="match status" value="1"/>
</dbReference>
<comment type="subcellular location">
    <subcellularLocation>
        <location evidence="1">Membrane</location>
        <topology evidence="1">Multi-pass membrane protein</topology>
    </subcellularLocation>
</comment>
<dbReference type="PANTHER" id="PTHR34857">
    <property type="entry name" value="SLL0384 PROTEIN"/>
    <property type="match status" value="1"/>
</dbReference>
<feature type="transmembrane region" description="Helical" evidence="6">
    <location>
        <begin position="32"/>
        <end position="48"/>
    </location>
</feature>
<dbReference type="CDD" id="cd16914">
    <property type="entry name" value="EcfT"/>
    <property type="match status" value="1"/>
</dbReference>
<gene>
    <name evidence="7" type="ORF">DesfrDRAFT_1658</name>
</gene>
<evidence type="ECO:0000256" key="2">
    <source>
        <dbReference type="ARBA" id="ARBA00022475"/>
    </source>
</evidence>
<evidence type="ECO:0000256" key="1">
    <source>
        <dbReference type="ARBA" id="ARBA00004141"/>
    </source>
</evidence>
<dbReference type="OrthoDB" id="5451485at2"/>
<accession>E1JVK9</accession>
<reference evidence="7 8" key="1">
    <citation type="submission" date="2010-08" db="EMBL/GenBank/DDBJ databases">
        <title>The draft genome of Desulfovibrio fructosovorans JJ.</title>
        <authorList>
            <consortium name="US DOE Joint Genome Institute (JGI-PGF)"/>
            <person name="Lucas S."/>
            <person name="Copeland A."/>
            <person name="Lapidus A."/>
            <person name="Cheng J.-F."/>
            <person name="Bruce D."/>
            <person name="Goodwin L."/>
            <person name="Pitluck S."/>
            <person name="Land M.L."/>
            <person name="Hauser L."/>
            <person name="Chang Y.-J."/>
            <person name="Jeffries C."/>
            <person name="Wall J.D."/>
            <person name="Stahl D.A."/>
            <person name="Arkin A.P."/>
            <person name="Dehal P."/>
            <person name="Stolyar S.M."/>
            <person name="Hazen T.C."/>
            <person name="Woyke T.J."/>
        </authorList>
    </citation>
    <scope>NUCLEOTIDE SEQUENCE [LARGE SCALE GENOMIC DNA]</scope>
    <source>
        <strain evidence="7 8">JJ</strain>
    </source>
</reference>
<dbReference type="EMBL" id="AECZ01000009">
    <property type="protein sequence ID" value="EFL51497.1"/>
    <property type="molecule type" value="Genomic_DNA"/>
</dbReference>
<protein>
    <submittedName>
        <fullName evidence="7">Cobalt transport protein</fullName>
    </submittedName>
</protein>
<feature type="transmembrane region" description="Helical" evidence="6">
    <location>
        <begin position="133"/>
        <end position="154"/>
    </location>
</feature>
<dbReference type="PANTHER" id="PTHR34857:SF2">
    <property type="entry name" value="SLL0384 PROTEIN"/>
    <property type="match status" value="1"/>
</dbReference>
<evidence type="ECO:0000256" key="3">
    <source>
        <dbReference type="ARBA" id="ARBA00022692"/>
    </source>
</evidence>
<dbReference type="STRING" id="596151.DesfrDRAFT_1658"/>
<keyword evidence="4 6" id="KW-1133">Transmembrane helix</keyword>
<comment type="caution">
    <text evidence="7">The sequence shown here is derived from an EMBL/GenBank/DDBJ whole genome shotgun (WGS) entry which is preliminary data.</text>
</comment>
<evidence type="ECO:0000313" key="7">
    <source>
        <dbReference type="EMBL" id="EFL51497.1"/>
    </source>
</evidence>
<keyword evidence="5 6" id="KW-0472">Membrane</keyword>
<evidence type="ECO:0000256" key="5">
    <source>
        <dbReference type="ARBA" id="ARBA00023136"/>
    </source>
</evidence>
<evidence type="ECO:0000256" key="6">
    <source>
        <dbReference type="SAM" id="Phobius"/>
    </source>
</evidence>
<dbReference type="eggNOG" id="COG0619">
    <property type="taxonomic scope" value="Bacteria"/>
</dbReference>
<dbReference type="InterPro" id="IPR051611">
    <property type="entry name" value="ECF_transporter_component"/>
</dbReference>
<dbReference type="GO" id="GO:0005886">
    <property type="term" value="C:plasma membrane"/>
    <property type="evidence" value="ECO:0007669"/>
    <property type="project" value="UniProtKB-ARBA"/>
</dbReference>
<name>E1JVK9_SOLFR</name>
<feature type="transmembrane region" description="Helical" evidence="6">
    <location>
        <begin position="55"/>
        <end position="75"/>
    </location>
</feature>
<keyword evidence="3 6" id="KW-0812">Transmembrane</keyword>
<keyword evidence="2" id="KW-1003">Cell membrane</keyword>
<feature type="transmembrane region" description="Helical" evidence="6">
    <location>
        <begin position="214"/>
        <end position="232"/>
    </location>
</feature>
<proteinExistence type="predicted"/>
<feature type="transmembrane region" description="Helical" evidence="6">
    <location>
        <begin position="87"/>
        <end position="112"/>
    </location>
</feature>
<dbReference type="RefSeq" id="WP_005992878.1">
    <property type="nucleotide sequence ID" value="NZ_AECZ01000009.1"/>
</dbReference>
<evidence type="ECO:0000256" key="4">
    <source>
        <dbReference type="ARBA" id="ARBA00022989"/>
    </source>
</evidence>
<dbReference type="AlphaFoldDB" id="E1JVK9"/>
<organism evidence="7 8">
    <name type="scientific">Solidesulfovibrio fructosivorans JJ]</name>
    <dbReference type="NCBI Taxonomy" id="596151"/>
    <lineage>
        <taxon>Bacteria</taxon>
        <taxon>Pseudomonadati</taxon>
        <taxon>Thermodesulfobacteriota</taxon>
        <taxon>Desulfovibrionia</taxon>
        <taxon>Desulfovibrionales</taxon>
        <taxon>Desulfovibrionaceae</taxon>
        <taxon>Solidesulfovibrio</taxon>
    </lineage>
</organism>
<evidence type="ECO:0000313" key="8">
    <source>
        <dbReference type="Proteomes" id="UP000006250"/>
    </source>
</evidence>
<dbReference type="Proteomes" id="UP000006250">
    <property type="component" value="Unassembled WGS sequence"/>
</dbReference>
<dbReference type="InterPro" id="IPR003339">
    <property type="entry name" value="ABC/ECF_trnsptr_transmembrane"/>
</dbReference>
<keyword evidence="8" id="KW-1185">Reference proteome</keyword>
<sequence length="236" mass="25809">MIATLKNASALGKCFFAVSLSVYAFYCQDWRVLLGLIALLAGLLAASGDWDKSVWVMFVVFAASLPTLLVIFVLGGVEEASTWREGVWLGLSWLSVFSLRLFLLVLADILVVKWTTFSDLLLSLRGVHLPGKAVLFVSTLVTMVPNVFSLAMHVVTVQRCRGFEPKRLVNPKNILPLFVPVFLAQVKRSTDLALSLEMRGISGNALGRGARFRLTPGDAVLGVAAILIWFLGRGWA</sequence>